<accession>A0A7T7L6W9</accession>
<keyword evidence="1" id="KW-1133">Transmembrane helix</keyword>
<keyword evidence="3" id="KW-1185">Reference proteome</keyword>
<dbReference type="RefSeq" id="WP_200402277.1">
    <property type="nucleotide sequence ID" value="NZ_CP066832.1"/>
</dbReference>
<evidence type="ECO:0000313" key="3">
    <source>
        <dbReference type="Proteomes" id="UP000595636"/>
    </source>
</evidence>
<dbReference type="Proteomes" id="UP000595636">
    <property type="component" value="Plasmid unnamed1"/>
</dbReference>
<reference evidence="2 3" key="1">
    <citation type="submission" date="2020-12" db="EMBL/GenBank/DDBJ databases">
        <title>A novel species.</title>
        <authorList>
            <person name="Li K."/>
        </authorList>
    </citation>
    <scope>NUCLEOTIDE SEQUENCE [LARGE SCALE GENOMIC DNA]</scope>
    <source>
        <strain evidence="2 3">ZYC-3</strain>
        <plasmid evidence="2 3">unnamed1</plasmid>
    </source>
</reference>
<dbReference type="KEGG" id="slf:JEQ17_49380"/>
<dbReference type="PROSITE" id="PS51257">
    <property type="entry name" value="PROKAR_LIPOPROTEIN"/>
    <property type="match status" value="1"/>
</dbReference>
<evidence type="ECO:0000313" key="2">
    <source>
        <dbReference type="EMBL" id="QQM47568.1"/>
    </source>
</evidence>
<name>A0A7T7L6W9_9ACTN</name>
<protein>
    <recommendedName>
        <fullName evidence="4">Lipoprotein</fullName>
    </recommendedName>
</protein>
<organism evidence="2 3">
    <name type="scientific">Streptomyces liliifuscus</name>
    <dbReference type="NCBI Taxonomy" id="2797636"/>
    <lineage>
        <taxon>Bacteria</taxon>
        <taxon>Bacillati</taxon>
        <taxon>Actinomycetota</taxon>
        <taxon>Actinomycetes</taxon>
        <taxon>Kitasatosporales</taxon>
        <taxon>Streptomycetaceae</taxon>
        <taxon>Streptomyces</taxon>
    </lineage>
</organism>
<feature type="transmembrane region" description="Helical" evidence="1">
    <location>
        <begin position="20"/>
        <end position="52"/>
    </location>
</feature>
<keyword evidence="1" id="KW-0812">Transmembrane</keyword>
<proteinExistence type="predicted"/>
<dbReference type="AlphaFoldDB" id="A0A7T7L6W9"/>
<sequence>MSDDLRPRTVQHRRCQPLHTVYGLVALLAGCGFLMEQPVMWLFVVPLAVLVVKTRRLARSGACAALRRRDARKTAPARARWVWSAAAAGLDAALVAGAFAVCTVLLHGHGFELVPRGRAVDYLALGAGTAFAGAHALTHRMSARALQPPQSEA</sequence>
<gene>
    <name evidence="2" type="ORF">JEQ17_49380</name>
</gene>
<keyword evidence="2" id="KW-0614">Plasmid</keyword>
<dbReference type="EMBL" id="CP066832">
    <property type="protein sequence ID" value="QQM47568.1"/>
    <property type="molecule type" value="Genomic_DNA"/>
</dbReference>
<feature type="transmembrane region" description="Helical" evidence="1">
    <location>
        <begin position="81"/>
        <end position="107"/>
    </location>
</feature>
<evidence type="ECO:0008006" key="4">
    <source>
        <dbReference type="Google" id="ProtNLM"/>
    </source>
</evidence>
<keyword evidence="1" id="KW-0472">Membrane</keyword>
<evidence type="ECO:0000256" key="1">
    <source>
        <dbReference type="SAM" id="Phobius"/>
    </source>
</evidence>
<geneLocation type="plasmid" evidence="2 3">
    <name>unnamed1</name>
</geneLocation>